<dbReference type="RefSeq" id="WP_027288647.1">
    <property type="nucleotide sequence ID" value="NZ_NRRE01000026.1"/>
</dbReference>
<evidence type="ECO:0000259" key="2">
    <source>
        <dbReference type="Pfam" id="PF04773"/>
    </source>
</evidence>
<evidence type="ECO:0000313" key="5">
    <source>
        <dbReference type="Proteomes" id="UP000778970"/>
    </source>
</evidence>
<evidence type="ECO:0000256" key="1">
    <source>
        <dbReference type="SAM" id="Phobius"/>
    </source>
</evidence>
<feature type="domain" description="FecR protein" evidence="2">
    <location>
        <begin position="114"/>
        <end position="205"/>
    </location>
</feature>
<dbReference type="Proteomes" id="UP000778970">
    <property type="component" value="Unassembled WGS sequence"/>
</dbReference>
<dbReference type="PANTHER" id="PTHR30273:SF2">
    <property type="entry name" value="PROTEIN FECR"/>
    <property type="match status" value="1"/>
</dbReference>
<keyword evidence="5" id="KW-1185">Reference proteome</keyword>
<keyword evidence="1" id="KW-0472">Membrane</keyword>
<dbReference type="PIRSF" id="PIRSF018266">
    <property type="entry name" value="FecR"/>
    <property type="match status" value="1"/>
</dbReference>
<dbReference type="InterPro" id="IPR006860">
    <property type="entry name" value="FecR"/>
</dbReference>
<evidence type="ECO:0000313" key="4">
    <source>
        <dbReference type="EMBL" id="MBK1698239.1"/>
    </source>
</evidence>
<reference evidence="4" key="1">
    <citation type="submission" date="2017-08" db="EMBL/GenBank/DDBJ databases">
        <authorList>
            <person name="Imhoff J.F."/>
            <person name="Rahn T."/>
            <person name="Kuenzel S."/>
            <person name="Neulinger S.C."/>
        </authorList>
    </citation>
    <scope>NUCLEOTIDE SEQUENCE</scope>
    <source>
        <strain evidence="4">DSM 9154</strain>
    </source>
</reference>
<feature type="domain" description="FecR N-terminal" evidence="3">
    <location>
        <begin position="18"/>
        <end position="59"/>
    </location>
</feature>
<dbReference type="EMBL" id="NRRE01000026">
    <property type="protein sequence ID" value="MBK1698239.1"/>
    <property type="molecule type" value="Genomic_DNA"/>
</dbReference>
<dbReference type="AlphaFoldDB" id="A0A934QJT4"/>
<evidence type="ECO:0008006" key="6">
    <source>
        <dbReference type="Google" id="ProtNLM"/>
    </source>
</evidence>
<proteinExistence type="predicted"/>
<feature type="transmembrane region" description="Helical" evidence="1">
    <location>
        <begin position="87"/>
        <end position="105"/>
    </location>
</feature>
<evidence type="ECO:0000259" key="3">
    <source>
        <dbReference type="Pfam" id="PF16220"/>
    </source>
</evidence>
<dbReference type="Pfam" id="PF04773">
    <property type="entry name" value="FecR"/>
    <property type="match status" value="1"/>
</dbReference>
<organism evidence="4 5">
    <name type="scientific">Rhodovibrio salinarum</name>
    <dbReference type="NCBI Taxonomy" id="1087"/>
    <lineage>
        <taxon>Bacteria</taxon>
        <taxon>Pseudomonadati</taxon>
        <taxon>Pseudomonadota</taxon>
        <taxon>Alphaproteobacteria</taxon>
        <taxon>Rhodospirillales</taxon>
        <taxon>Rhodovibrionaceae</taxon>
        <taxon>Rhodovibrio</taxon>
    </lineage>
</organism>
<dbReference type="Pfam" id="PF16220">
    <property type="entry name" value="DUF4880"/>
    <property type="match status" value="1"/>
</dbReference>
<dbReference type="Gene3D" id="2.60.120.1440">
    <property type="match status" value="1"/>
</dbReference>
<protein>
    <recommendedName>
        <fullName evidence="6">FecR family protein</fullName>
    </recommendedName>
</protein>
<accession>A0A934QJT4</accession>
<name>A0A934QJT4_9PROT</name>
<reference evidence="4" key="2">
    <citation type="journal article" date="2020" name="Microorganisms">
        <title>Osmotic Adaptation and Compatible Solute Biosynthesis of Phototrophic Bacteria as Revealed from Genome Analyses.</title>
        <authorList>
            <person name="Imhoff J.F."/>
            <person name="Rahn T."/>
            <person name="Kunzel S."/>
            <person name="Keller A."/>
            <person name="Neulinger S.C."/>
        </authorList>
    </citation>
    <scope>NUCLEOTIDE SEQUENCE</scope>
    <source>
        <strain evidence="4">DSM 9154</strain>
    </source>
</reference>
<dbReference type="GO" id="GO:0016989">
    <property type="term" value="F:sigma factor antagonist activity"/>
    <property type="evidence" value="ECO:0007669"/>
    <property type="project" value="TreeGrafter"/>
</dbReference>
<dbReference type="InterPro" id="IPR012373">
    <property type="entry name" value="Ferrdict_sens_TM"/>
</dbReference>
<keyword evidence="1" id="KW-0812">Transmembrane</keyword>
<dbReference type="InterPro" id="IPR032623">
    <property type="entry name" value="FecR_N"/>
</dbReference>
<sequence length="322" mass="35728">MSEDRKRSASPSDAALERAFEWLTLLNSGHARSADWTAYQAWRRTSRDNEAAAREAESLWDAIPDAYGQAAHAPSPAGRDKSRGWRVPATGALAAVVAVILLLWMPALERLQADYATDVSELRQIELPDTSRLVLDGATAVNTTFTGDTRRLRLLDGRFYTQVAPDADRPFTVDAGGLRMTALGTAFTVTRAGDRTSLVVEEHAVRVVLQDHPGTTARTVHRGEKLVYTSGKSMRVTQADLANVAAWRERLLVFRSKPLSAVISDLRRHISERIWVLDPALAELRVTGLIDLTHPDRAVRRLEQLLPVRAYRLPGLVILRSR</sequence>
<keyword evidence="1" id="KW-1133">Transmembrane helix</keyword>
<dbReference type="PANTHER" id="PTHR30273">
    <property type="entry name" value="PERIPLASMIC SIGNAL SENSOR AND SIGMA FACTOR ACTIVATOR FECR-RELATED"/>
    <property type="match status" value="1"/>
</dbReference>
<comment type="caution">
    <text evidence="4">The sequence shown here is derived from an EMBL/GenBank/DDBJ whole genome shotgun (WGS) entry which is preliminary data.</text>
</comment>
<gene>
    <name evidence="4" type="ORF">CKO21_13405</name>
</gene>